<organism evidence="1">
    <name type="scientific">Tanacetum cinerariifolium</name>
    <name type="common">Dalmatian daisy</name>
    <name type="synonym">Chrysanthemum cinerariifolium</name>
    <dbReference type="NCBI Taxonomy" id="118510"/>
    <lineage>
        <taxon>Eukaryota</taxon>
        <taxon>Viridiplantae</taxon>
        <taxon>Streptophyta</taxon>
        <taxon>Embryophyta</taxon>
        <taxon>Tracheophyta</taxon>
        <taxon>Spermatophyta</taxon>
        <taxon>Magnoliopsida</taxon>
        <taxon>eudicotyledons</taxon>
        <taxon>Gunneridae</taxon>
        <taxon>Pentapetalae</taxon>
        <taxon>asterids</taxon>
        <taxon>campanulids</taxon>
        <taxon>Asterales</taxon>
        <taxon>Asteraceae</taxon>
        <taxon>Asteroideae</taxon>
        <taxon>Anthemideae</taxon>
        <taxon>Anthemidinae</taxon>
        <taxon>Tanacetum</taxon>
    </lineage>
</organism>
<protein>
    <submittedName>
        <fullName evidence="1">Uncharacterized protein</fullName>
    </submittedName>
</protein>
<comment type="caution">
    <text evidence="1">The sequence shown here is derived from an EMBL/GenBank/DDBJ whole genome shotgun (WGS) entry which is preliminary data.</text>
</comment>
<proteinExistence type="predicted"/>
<feature type="non-terminal residue" evidence="1">
    <location>
        <position position="1"/>
    </location>
</feature>
<name>A0A699QQK6_TANCI</name>
<sequence>DYPPMVEAFLCRILSWFTRPSYPLIDFSLGKSISMIYIAYSLIVPPLCSEF</sequence>
<dbReference type="EMBL" id="BKCJ011051221">
    <property type="protein sequence ID" value="GFC75322.1"/>
    <property type="molecule type" value="Genomic_DNA"/>
</dbReference>
<evidence type="ECO:0000313" key="1">
    <source>
        <dbReference type="EMBL" id="GFC75322.1"/>
    </source>
</evidence>
<reference evidence="1" key="1">
    <citation type="journal article" date="2019" name="Sci. Rep.">
        <title>Draft genome of Tanacetum cinerariifolium, the natural source of mosquito coil.</title>
        <authorList>
            <person name="Yamashiro T."/>
            <person name="Shiraishi A."/>
            <person name="Satake H."/>
            <person name="Nakayama K."/>
        </authorList>
    </citation>
    <scope>NUCLEOTIDE SEQUENCE</scope>
</reference>
<gene>
    <name evidence="1" type="ORF">Tci_847292</name>
</gene>
<dbReference type="AlphaFoldDB" id="A0A699QQK6"/>
<accession>A0A699QQK6</accession>